<evidence type="ECO:0000313" key="2">
    <source>
        <dbReference type="Proteomes" id="UP000023152"/>
    </source>
</evidence>
<reference evidence="1 2" key="1">
    <citation type="journal article" date="2013" name="Curr. Biol.">
        <title>The Genome of the Foraminiferan Reticulomyxa filosa.</title>
        <authorList>
            <person name="Glockner G."/>
            <person name="Hulsmann N."/>
            <person name="Schleicher M."/>
            <person name="Noegel A.A."/>
            <person name="Eichinger L."/>
            <person name="Gallinger C."/>
            <person name="Pawlowski J."/>
            <person name="Sierra R."/>
            <person name="Euteneuer U."/>
            <person name="Pillet L."/>
            <person name="Moustafa A."/>
            <person name="Platzer M."/>
            <person name="Groth M."/>
            <person name="Szafranski K."/>
            <person name="Schliwa M."/>
        </authorList>
    </citation>
    <scope>NUCLEOTIDE SEQUENCE [LARGE SCALE GENOMIC DNA]</scope>
</reference>
<sequence>MKKIFDEDIEIRISYETVTRTLKKKGLIAVTKKKKSKLEERHIVICKQVQINLCGSDSIKYACKSPGQDLVVVEYSWEMLNIIQYCLEDEKYLLLQQDNAICHKKNYVKLIKFPPNSTDLNPIENLLWILKIKLYKDAKFRTKQQL</sequence>
<evidence type="ECO:0000313" key="1">
    <source>
        <dbReference type="EMBL" id="ETO15455.1"/>
    </source>
</evidence>
<organism evidence="1 2">
    <name type="scientific">Reticulomyxa filosa</name>
    <dbReference type="NCBI Taxonomy" id="46433"/>
    <lineage>
        <taxon>Eukaryota</taxon>
        <taxon>Sar</taxon>
        <taxon>Rhizaria</taxon>
        <taxon>Retaria</taxon>
        <taxon>Foraminifera</taxon>
        <taxon>Monothalamids</taxon>
        <taxon>Reticulomyxidae</taxon>
        <taxon>Reticulomyxa</taxon>
    </lineage>
</organism>
<dbReference type="Gene3D" id="3.30.420.10">
    <property type="entry name" value="Ribonuclease H-like superfamily/Ribonuclease H"/>
    <property type="match status" value="1"/>
</dbReference>
<dbReference type="InterPro" id="IPR036397">
    <property type="entry name" value="RNaseH_sf"/>
</dbReference>
<dbReference type="AlphaFoldDB" id="X6MQU9"/>
<accession>X6MQU9</accession>
<dbReference type="OrthoDB" id="9996331at2759"/>
<proteinExistence type="predicted"/>
<dbReference type="GO" id="GO:0003676">
    <property type="term" value="F:nucleic acid binding"/>
    <property type="evidence" value="ECO:0007669"/>
    <property type="project" value="InterPro"/>
</dbReference>
<comment type="caution">
    <text evidence="1">The sequence shown here is derived from an EMBL/GenBank/DDBJ whole genome shotgun (WGS) entry which is preliminary data.</text>
</comment>
<keyword evidence="2" id="KW-1185">Reference proteome</keyword>
<dbReference type="EMBL" id="ASPP01019112">
    <property type="protein sequence ID" value="ETO15455.1"/>
    <property type="molecule type" value="Genomic_DNA"/>
</dbReference>
<protein>
    <submittedName>
        <fullName evidence="1">Transposase family protein</fullName>
    </submittedName>
</protein>
<gene>
    <name evidence="1" type="ORF">RFI_21908</name>
</gene>
<dbReference type="Proteomes" id="UP000023152">
    <property type="component" value="Unassembled WGS sequence"/>
</dbReference>
<name>X6MQU9_RETFI</name>